<evidence type="ECO:0000313" key="3">
    <source>
        <dbReference type="EMBL" id="GGN90031.1"/>
    </source>
</evidence>
<dbReference type="EMBL" id="BMOU01000001">
    <property type="protein sequence ID" value="GGN90031.1"/>
    <property type="molecule type" value="Genomic_DNA"/>
</dbReference>
<dbReference type="AlphaFoldDB" id="A0A830GJG4"/>
<dbReference type="Proteomes" id="UP000605784">
    <property type="component" value="Unassembled WGS sequence"/>
</dbReference>
<reference evidence="3" key="1">
    <citation type="journal article" date="2014" name="Int. J. Syst. Evol. Microbiol.">
        <title>Complete genome sequence of Corynebacterium casei LMG S-19264T (=DSM 44701T), isolated from a smear-ripened cheese.</title>
        <authorList>
            <consortium name="US DOE Joint Genome Institute (JGI-PGF)"/>
            <person name="Walter F."/>
            <person name="Albersmeier A."/>
            <person name="Kalinowski J."/>
            <person name="Ruckert C."/>
        </authorList>
    </citation>
    <scope>NUCLEOTIDE SEQUENCE</scope>
    <source>
        <strain evidence="3">JCM 17820</strain>
    </source>
</reference>
<feature type="compositionally biased region" description="Polar residues" evidence="1">
    <location>
        <begin position="1"/>
        <end position="10"/>
    </location>
</feature>
<organism evidence="3 4">
    <name type="scientific">Haloarcula pellucida</name>
    <dbReference type="NCBI Taxonomy" id="1427151"/>
    <lineage>
        <taxon>Archaea</taxon>
        <taxon>Methanobacteriati</taxon>
        <taxon>Methanobacteriota</taxon>
        <taxon>Stenosarchaea group</taxon>
        <taxon>Halobacteria</taxon>
        <taxon>Halobacteriales</taxon>
        <taxon>Haloarculaceae</taxon>
        <taxon>Haloarcula</taxon>
    </lineage>
</organism>
<protein>
    <submittedName>
        <fullName evidence="3">Uncharacterized protein</fullName>
    </submittedName>
</protein>
<keyword evidence="2" id="KW-0472">Membrane</keyword>
<keyword evidence="2" id="KW-0812">Transmembrane</keyword>
<keyword evidence="4" id="KW-1185">Reference proteome</keyword>
<evidence type="ECO:0000256" key="1">
    <source>
        <dbReference type="SAM" id="MobiDB-lite"/>
    </source>
</evidence>
<accession>A0A830GJG4</accession>
<reference evidence="3" key="2">
    <citation type="submission" date="2020-09" db="EMBL/GenBank/DDBJ databases">
        <authorList>
            <person name="Sun Q."/>
            <person name="Ohkuma M."/>
        </authorList>
    </citation>
    <scope>NUCLEOTIDE SEQUENCE</scope>
    <source>
        <strain evidence="3">JCM 17820</strain>
    </source>
</reference>
<evidence type="ECO:0000256" key="2">
    <source>
        <dbReference type="SAM" id="Phobius"/>
    </source>
</evidence>
<comment type="caution">
    <text evidence="3">The sequence shown here is derived from an EMBL/GenBank/DDBJ whole genome shotgun (WGS) entry which is preliminary data.</text>
</comment>
<name>A0A830GJG4_9EURY</name>
<sequence>MTSSDVSNWDAQRGISKGSHENSVWVASAAVWVDVAFVGVAVGVGVGVAVGVGVGDAV</sequence>
<evidence type="ECO:0000313" key="4">
    <source>
        <dbReference type="Proteomes" id="UP000605784"/>
    </source>
</evidence>
<keyword evidence="2" id="KW-1133">Transmembrane helix</keyword>
<feature type="region of interest" description="Disordered" evidence="1">
    <location>
        <begin position="1"/>
        <end position="21"/>
    </location>
</feature>
<proteinExistence type="predicted"/>
<feature type="transmembrane region" description="Helical" evidence="2">
    <location>
        <begin position="29"/>
        <end position="54"/>
    </location>
</feature>
<gene>
    <name evidence="3" type="ORF">GCM10009030_11520</name>
</gene>